<sequence length="57" mass="6853">MSVLTKEEQEEVRRKREKAAAIARKSAIEKGRSPKRKSLRERWKKEAESYRKHKTNK</sequence>
<keyword evidence="3" id="KW-1185">Reference proteome</keyword>
<gene>
    <name evidence="2" type="ORF">NCTC11048_02125</name>
</gene>
<protein>
    <submittedName>
        <fullName evidence="2">Uncharacterized protein</fullName>
    </submittedName>
</protein>
<feature type="compositionally biased region" description="Basic and acidic residues" evidence="1">
    <location>
        <begin position="40"/>
        <end position="50"/>
    </location>
</feature>
<feature type="region of interest" description="Disordered" evidence="1">
    <location>
        <begin position="1"/>
        <end position="57"/>
    </location>
</feature>
<evidence type="ECO:0000313" key="3">
    <source>
        <dbReference type="Proteomes" id="UP000255549"/>
    </source>
</evidence>
<dbReference type="EMBL" id="UHDP01000003">
    <property type="protein sequence ID" value="SUM47055.1"/>
    <property type="molecule type" value="Genomic_DNA"/>
</dbReference>
<accession>A0A380G7L2</accession>
<dbReference type="RefSeq" id="WP_019168083.1">
    <property type="nucleotide sequence ID" value="NZ_CAIB01000118.1"/>
</dbReference>
<proteinExistence type="predicted"/>
<evidence type="ECO:0000256" key="1">
    <source>
        <dbReference type="SAM" id="MobiDB-lite"/>
    </source>
</evidence>
<feature type="compositionally biased region" description="Basic and acidic residues" evidence="1">
    <location>
        <begin position="1"/>
        <end position="14"/>
    </location>
</feature>
<evidence type="ECO:0000313" key="2">
    <source>
        <dbReference type="EMBL" id="SUM47055.1"/>
    </source>
</evidence>
<reference evidence="2 3" key="1">
    <citation type="submission" date="2018-06" db="EMBL/GenBank/DDBJ databases">
        <authorList>
            <consortium name="Pathogen Informatics"/>
            <person name="Doyle S."/>
        </authorList>
    </citation>
    <scope>NUCLEOTIDE SEQUENCE [LARGE SCALE GENOMIC DNA]</scope>
    <source>
        <strain evidence="3">NCTC 11048</strain>
    </source>
</reference>
<name>A0A380G7L2_STAIN</name>
<dbReference type="AlphaFoldDB" id="A0A380G7L2"/>
<dbReference type="STRING" id="1141106.GCA_000308095_01683"/>
<dbReference type="Proteomes" id="UP000255549">
    <property type="component" value="Unassembled WGS sequence"/>
</dbReference>
<organism evidence="2 3">
    <name type="scientific">Staphylococcus intermedius NCTC 11048</name>
    <dbReference type="NCBI Taxonomy" id="1141106"/>
    <lineage>
        <taxon>Bacteria</taxon>
        <taxon>Bacillati</taxon>
        <taxon>Bacillota</taxon>
        <taxon>Bacilli</taxon>
        <taxon>Bacillales</taxon>
        <taxon>Staphylococcaceae</taxon>
        <taxon>Staphylococcus</taxon>
        <taxon>Staphylococcus intermedius group</taxon>
    </lineage>
</organism>